<dbReference type="GO" id="GO:0006298">
    <property type="term" value="P:mismatch repair"/>
    <property type="evidence" value="ECO:0007669"/>
    <property type="project" value="TreeGrafter"/>
</dbReference>
<dbReference type="BRENDA" id="3.1.21.4">
    <property type="organism ID" value="6336"/>
</dbReference>
<keyword evidence="1" id="KW-0489">Methyltransferase</keyword>
<dbReference type="Gene3D" id="3.40.50.150">
    <property type="entry name" value="Vaccinia Virus protein VP39"/>
    <property type="match status" value="2"/>
</dbReference>
<dbReference type="GO" id="GO:0032259">
    <property type="term" value="P:methylation"/>
    <property type="evidence" value="ECO:0007669"/>
    <property type="project" value="UniProtKB-KW"/>
</dbReference>
<dbReference type="GO" id="GO:1904047">
    <property type="term" value="F:S-adenosyl-L-methionine binding"/>
    <property type="evidence" value="ECO:0007669"/>
    <property type="project" value="TreeGrafter"/>
</dbReference>
<organism evidence="4">
    <name type="scientific">Thermus filiformis</name>
    <dbReference type="NCBI Taxonomy" id="276"/>
    <lineage>
        <taxon>Bacteria</taxon>
        <taxon>Thermotogati</taxon>
        <taxon>Deinococcota</taxon>
        <taxon>Deinococci</taxon>
        <taxon>Thermales</taxon>
        <taxon>Thermaceae</taxon>
        <taxon>Thermus</taxon>
    </lineage>
</organism>
<dbReference type="InterPro" id="IPR012327">
    <property type="entry name" value="MeTrfase_D12"/>
</dbReference>
<accession>Q9F8S3</accession>
<keyword evidence="4" id="KW-0540">Nuclease</keyword>
<dbReference type="REBASE" id="4008">
    <property type="entry name" value="M.TfiI"/>
</dbReference>
<protein>
    <submittedName>
        <fullName evidence="4">TfiI restriction endonuclease</fullName>
    </submittedName>
</protein>
<reference evidence="4" key="1">
    <citation type="submission" date="2000-02" db="EMBL/GenBank/DDBJ databases">
        <title>Method for cloning and producing the TfiI restriction endonuclease in E. coli.</title>
        <authorList>
            <person name="Xu S.-Y."/>
            <person name="Hsieh P.-C."/>
        </authorList>
    </citation>
    <scope>NUCLEOTIDE SEQUENCE</scope>
</reference>
<dbReference type="GO" id="GO:0009007">
    <property type="term" value="F:site-specific DNA-methyltransferase (adenine-specific) activity"/>
    <property type="evidence" value="ECO:0007669"/>
    <property type="project" value="UniProtKB-EC"/>
</dbReference>
<dbReference type="SUPFAM" id="SSF53335">
    <property type="entry name" value="S-adenosyl-L-methionine-dependent methyltransferases"/>
    <property type="match status" value="1"/>
</dbReference>
<dbReference type="Pfam" id="PF02086">
    <property type="entry name" value="MethyltransfD12"/>
    <property type="match status" value="2"/>
</dbReference>
<dbReference type="InterPro" id="IPR029063">
    <property type="entry name" value="SAM-dependent_MTases_sf"/>
</dbReference>
<dbReference type="PANTHER" id="PTHR30481">
    <property type="entry name" value="DNA ADENINE METHYLASE"/>
    <property type="match status" value="1"/>
</dbReference>
<keyword evidence="4" id="KW-0255">Endonuclease</keyword>
<dbReference type="GO" id="GO:0004519">
    <property type="term" value="F:endonuclease activity"/>
    <property type="evidence" value="ECO:0007669"/>
    <property type="project" value="UniProtKB-KW"/>
</dbReference>
<dbReference type="PANTHER" id="PTHR30481:SF3">
    <property type="entry name" value="DNA ADENINE METHYLASE"/>
    <property type="match status" value="1"/>
</dbReference>
<gene>
    <name evidence="4" type="primary">tfiIR</name>
</gene>
<keyword evidence="2" id="KW-0808">Transferase</keyword>
<keyword evidence="4" id="KW-0378">Hydrolase</keyword>
<name>Q9F8S3_THEFI</name>
<sequence length="374" mass="43895">MGRALHTYIKWPGGKGRILKKMVPLLPREVFDKDFVDPFFGGGSSLLAFRPKRKAFISDIDPDLMTFYALVSEKNHDLLDYIFSLSKFWDQFDYFVSYTVDWDNGAIENLKIEVPSEPIQKYKEELTIHIGRSINQKLKKLRSILARAYEERGNKLDEAARKTHVETAARGGFYYFLRDIFNKEITAEDPLRYAAFYFVRELCFGSMFRFNDLGKFNIPYGGMSYNGKRFNEKLKTIIHGNPGELLRHSTIRVADFRETLKDVGRGYFVFLDPPYLTDFSEYGGYSFTEKDHMDLIDWLEDFDGDYLLIVAGKKTVSLYEKKLRMMKKGFIYTFDGEFRFSVRNRNERETRYLIATSKSLNREHLMIAYPLFSE</sequence>
<evidence type="ECO:0000256" key="1">
    <source>
        <dbReference type="ARBA" id="ARBA00022603"/>
    </source>
</evidence>
<keyword evidence="3" id="KW-0949">S-adenosyl-L-methionine</keyword>
<evidence type="ECO:0000256" key="3">
    <source>
        <dbReference type="ARBA" id="ARBA00022691"/>
    </source>
</evidence>
<dbReference type="EMBL" id="AF239924">
    <property type="protein sequence ID" value="AAG33969.1"/>
    <property type="molecule type" value="Genomic_DNA"/>
</dbReference>
<evidence type="ECO:0000256" key="2">
    <source>
        <dbReference type="ARBA" id="ARBA00022679"/>
    </source>
</evidence>
<dbReference type="GO" id="GO:0043565">
    <property type="term" value="F:sequence-specific DNA binding"/>
    <property type="evidence" value="ECO:0007669"/>
    <property type="project" value="TreeGrafter"/>
</dbReference>
<proteinExistence type="predicted"/>
<dbReference type="GO" id="GO:0009307">
    <property type="term" value="P:DNA restriction-modification system"/>
    <property type="evidence" value="ECO:0007669"/>
    <property type="project" value="InterPro"/>
</dbReference>
<dbReference type="PRINTS" id="PR00505">
    <property type="entry name" value="D12N6MTFRASE"/>
</dbReference>
<dbReference type="AlphaFoldDB" id="Q9F8S3"/>
<evidence type="ECO:0000313" key="4">
    <source>
        <dbReference type="EMBL" id="AAG33969.1"/>
    </source>
</evidence>